<reference evidence="1 2" key="1">
    <citation type="journal article" date="2021" name="Plant Biotechnol. J.">
        <title>Multi-omics assisted identification of the key and species-specific regulatory components of drought-tolerant mechanisms in Gossypium stocksii.</title>
        <authorList>
            <person name="Yu D."/>
            <person name="Ke L."/>
            <person name="Zhang D."/>
            <person name="Wu Y."/>
            <person name="Sun Y."/>
            <person name="Mei J."/>
            <person name="Sun J."/>
            <person name="Sun Y."/>
        </authorList>
    </citation>
    <scope>NUCLEOTIDE SEQUENCE [LARGE SCALE GENOMIC DNA]</scope>
    <source>
        <strain evidence="2">cv. E1</strain>
        <tissue evidence="1">Leaf</tissue>
    </source>
</reference>
<dbReference type="PANTHER" id="PTHR36773">
    <property type="entry name" value="EXPRESSED PROTEIN"/>
    <property type="match status" value="1"/>
</dbReference>
<dbReference type="OrthoDB" id="1928518at2759"/>
<dbReference type="PANTHER" id="PTHR36773:SF1">
    <property type="entry name" value="EXPRESSED PROTEIN"/>
    <property type="match status" value="1"/>
</dbReference>
<proteinExistence type="predicted"/>
<accession>A0A9D3W117</accession>
<dbReference type="EMBL" id="JAIQCV010000004">
    <property type="protein sequence ID" value="KAH1106148.1"/>
    <property type="molecule type" value="Genomic_DNA"/>
</dbReference>
<sequence>MNKWVERMVHVVSLPEESKSVYFIGSNYMGGSKPRAWTLHYPKIWRNIPLLRRPLLRDPILAGTSDDPSFGPYILTFKDLPSWVAAYKSCKSKIIFQCEEGTITTSNKCKPAWWQSLIGWKSMDLTERERCEDIEIGACSVEAKEKCIDFAKVMCMTPFLNTRIVMWEKEIMNKRVERTVHAASLPEESKWVYFIRSNYLGGSEPKVTNSRAS</sequence>
<name>A0A9D3W117_9ROSI</name>
<dbReference type="AlphaFoldDB" id="A0A9D3W117"/>
<keyword evidence="2" id="KW-1185">Reference proteome</keyword>
<dbReference type="Proteomes" id="UP000828251">
    <property type="component" value="Unassembled WGS sequence"/>
</dbReference>
<evidence type="ECO:0000313" key="1">
    <source>
        <dbReference type="EMBL" id="KAH1106148.1"/>
    </source>
</evidence>
<gene>
    <name evidence="1" type="ORF">J1N35_009916</name>
</gene>
<evidence type="ECO:0000313" key="2">
    <source>
        <dbReference type="Proteomes" id="UP000828251"/>
    </source>
</evidence>
<comment type="caution">
    <text evidence="1">The sequence shown here is derived from an EMBL/GenBank/DDBJ whole genome shotgun (WGS) entry which is preliminary data.</text>
</comment>
<protein>
    <submittedName>
        <fullName evidence="1">Uncharacterized protein</fullName>
    </submittedName>
</protein>
<organism evidence="1 2">
    <name type="scientific">Gossypium stocksii</name>
    <dbReference type="NCBI Taxonomy" id="47602"/>
    <lineage>
        <taxon>Eukaryota</taxon>
        <taxon>Viridiplantae</taxon>
        <taxon>Streptophyta</taxon>
        <taxon>Embryophyta</taxon>
        <taxon>Tracheophyta</taxon>
        <taxon>Spermatophyta</taxon>
        <taxon>Magnoliopsida</taxon>
        <taxon>eudicotyledons</taxon>
        <taxon>Gunneridae</taxon>
        <taxon>Pentapetalae</taxon>
        <taxon>rosids</taxon>
        <taxon>malvids</taxon>
        <taxon>Malvales</taxon>
        <taxon>Malvaceae</taxon>
        <taxon>Malvoideae</taxon>
        <taxon>Gossypium</taxon>
    </lineage>
</organism>
<dbReference type="GO" id="GO:0009536">
    <property type="term" value="C:plastid"/>
    <property type="evidence" value="ECO:0007669"/>
    <property type="project" value="TreeGrafter"/>
</dbReference>